<protein>
    <submittedName>
        <fullName evidence="16">Unannotated protein</fullName>
    </submittedName>
</protein>
<comment type="subcellular location">
    <subcellularLocation>
        <location evidence="2">Cell membrane</location>
    </subcellularLocation>
    <subcellularLocation>
        <location evidence="1">Membrane</location>
        <topology evidence="1">Single-pass membrane protein</topology>
    </subcellularLocation>
</comment>
<dbReference type="GO" id="GO:0005886">
    <property type="term" value="C:plasma membrane"/>
    <property type="evidence" value="ECO:0007669"/>
    <property type="project" value="UniProtKB-SubCell"/>
</dbReference>
<dbReference type="InterPro" id="IPR005311">
    <property type="entry name" value="PBP_dimer"/>
</dbReference>
<dbReference type="GO" id="GO:0071972">
    <property type="term" value="F:peptidoglycan L,D-transpeptidase activity"/>
    <property type="evidence" value="ECO:0007669"/>
    <property type="project" value="TreeGrafter"/>
</dbReference>
<evidence type="ECO:0000256" key="2">
    <source>
        <dbReference type="ARBA" id="ARBA00004236"/>
    </source>
</evidence>
<keyword evidence="10 13" id="KW-1133">Transmembrane helix</keyword>
<dbReference type="Pfam" id="PF00905">
    <property type="entry name" value="Transpeptidase"/>
    <property type="match status" value="1"/>
</dbReference>
<dbReference type="GO" id="GO:0008658">
    <property type="term" value="F:penicillin binding"/>
    <property type="evidence" value="ECO:0007669"/>
    <property type="project" value="InterPro"/>
</dbReference>
<accession>A0A6J5Y8J4</accession>
<dbReference type="SUPFAM" id="SSF56519">
    <property type="entry name" value="Penicillin binding protein dimerisation domain"/>
    <property type="match status" value="1"/>
</dbReference>
<evidence type="ECO:0000256" key="1">
    <source>
        <dbReference type="ARBA" id="ARBA00004167"/>
    </source>
</evidence>
<keyword evidence="4" id="KW-0997">Cell inner membrane</keyword>
<dbReference type="GO" id="GO:0006508">
    <property type="term" value="P:proteolysis"/>
    <property type="evidence" value="ECO:0007669"/>
    <property type="project" value="UniProtKB-KW"/>
</dbReference>
<dbReference type="InterPro" id="IPR001460">
    <property type="entry name" value="PCN-bd_Tpept"/>
</dbReference>
<evidence type="ECO:0000259" key="15">
    <source>
        <dbReference type="Pfam" id="PF03717"/>
    </source>
</evidence>
<evidence type="ECO:0000256" key="3">
    <source>
        <dbReference type="ARBA" id="ARBA00022475"/>
    </source>
</evidence>
<dbReference type="PANTHER" id="PTHR30627:SF2">
    <property type="entry name" value="PEPTIDOGLYCAN D,D-TRANSPEPTIDASE MRDA"/>
    <property type="match status" value="1"/>
</dbReference>
<feature type="transmembrane region" description="Helical" evidence="13">
    <location>
        <begin position="12"/>
        <end position="30"/>
    </location>
</feature>
<feature type="domain" description="Penicillin-binding protein dimerisation" evidence="15">
    <location>
        <begin position="53"/>
        <end position="239"/>
    </location>
</feature>
<dbReference type="GO" id="GO:0008360">
    <property type="term" value="P:regulation of cell shape"/>
    <property type="evidence" value="ECO:0007669"/>
    <property type="project" value="UniProtKB-KW"/>
</dbReference>
<evidence type="ECO:0000256" key="5">
    <source>
        <dbReference type="ARBA" id="ARBA00022670"/>
    </source>
</evidence>
<evidence type="ECO:0000256" key="12">
    <source>
        <dbReference type="ARBA" id="ARBA00023316"/>
    </source>
</evidence>
<dbReference type="PANTHER" id="PTHR30627">
    <property type="entry name" value="PEPTIDOGLYCAN D,D-TRANSPEPTIDASE"/>
    <property type="match status" value="1"/>
</dbReference>
<dbReference type="GO" id="GO:0071555">
    <property type="term" value="P:cell wall organization"/>
    <property type="evidence" value="ECO:0007669"/>
    <property type="project" value="UniProtKB-KW"/>
</dbReference>
<dbReference type="InterPro" id="IPR017790">
    <property type="entry name" value="Penicillin-binding_protein_2"/>
</dbReference>
<keyword evidence="12" id="KW-0961">Cell wall biogenesis/degradation</keyword>
<dbReference type="InterPro" id="IPR036138">
    <property type="entry name" value="PBP_dimer_sf"/>
</dbReference>
<evidence type="ECO:0000313" key="16">
    <source>
        <dbReference type="EMBL" id="CAB4322460.1"/>
    </source>
</evidence>
<organism evidence="16">
    <name type="scientific">freshwater metagenome</name>
    <dbReference type="NCBI Taxonomy" id="449393"/>
    <lineage>
        <taxon>unclassified sequences</taxon>
        <taxon>metagenomes</taxon>
        <taxon>ecological metagenomes</taxon>
    </lineage>
</organism>
<evidence type="ECO:0000256" key="13">
    <source>
        <dbReference type="SAM" id="Phobius"/>
    </source>
</evidence>
<dbReference type="Gene3D" id="3.40.710.10">
    <property type="entry name" value="DD-peptidase/beta-lactamase superfamily"/>
    <property type="match status" value="1"/>
</dbReference>
<evidence type="ECO:0000256" key="4">
    <source>
        <dbReference type="ARBA" id="ARBA00022519"/>
    </source>
</evidence>
<evidence type="ECO:0000256" key="7">
    <source>
        <dbReference type="ARBA" id="ARBA00022801"/>
    </source>
</evidence>
<keyword evidence="3" id="KW-1003">Cell membrane</keyword>
<keyword evidence="6 13" id="KW-0812">Transmembrane</keyword>
<keyword evidence="9" id="KW-0573">Peptidoglycan synthesis</keyword>
<dbReference type="InterPro" id="IPR050515">
    <property type="entry name" value="Beta-lactam/transpept"/>
</dbReference>
<gene>
    <name evidence="16" type="ORF">UFOPK1392_00194</name>
</gene>
<dbReference type="Gene3D" id="3.90.1310.10">
    <property type="entry name" value="Penicillin-binding protein 2a (Domain 2)"/>
    <property type="match status" value="1"/>
</dbReference>
<dbReference type="InterPro" id="IPR012338">
    <property type="entry name" value="Beta-lactam/transpept-like"/>
</dbReference>
<name>A0A6J5Y8J4_9ZZZZ</name>
<reference evidence="16" key="1">
    <citation type="submission" date="2020-05" db="EMBL/GenBank/DDBJ databases">
        <authorList>
            <person name="Chiriac C."/>
            <person name="Salcher M."/>
            <person name="Ghai R."/>
            <person name="Kavagutti S V."/>
        </authorList>
    </citation>
    <scope>NUCLEOTIDE SEQUENCE</scope>
</reference>
<evidence type="ECO:0000256" key="8">
    <source>
        <dbReference type="ARBA" id="ARBA00022960"/>
    </source>
</evidence>
<keyword evidence="7" id="KW-0378">Hydrolase</keyword>
<proteinExistence type="predicted"/>
<dbReference type="EMBL" id="CAEMXZ010000005">
    <property type="protein sequence ID" value="CAB4322460.1"/>
    <property type="molecule type" value="Genomic_DNA"/>
</dbReference>
<dbReference type="SUPFAM" id="SSF56601">
    <property type="entry name" value="beta-lactamase/transpeptidase-like"/>
    <property type="match status" value="1"/>
</dbReference>
<keyword evidence="11 13" id="KW-0472">Membrane</keyword>
<dbReference type="AlphaFoldDB" id="A0A6J5Y8J4"/>
<keyword evidence="8" id="KW-0133">Cell shape</keyword>
<evidence type="ECO:0000256" key="11">
    <source>
        <dbReference type="ARBA" id="ARBA00023136"/>
    </source>
</evidence>
<evidence type="ECO:0000256" key="10">
    <source>
        <dbReference type="ARBA" id="ARBA00022989"/>
    </source>
</evidence>
<keyword evidence="5" id="KW-0645">Protease</keyword>
<feature type="domain" description="Penicillin-binding protein transpeptidase" evidence="14">
    <location>
        <begin position="290"/>
        <end position="632"/>
    </location>
</feature>
<evidence type="ECO:0000259" key="14">
    <source>
        <dbReference type="Pfam" id="PF00905"/>
    </source>
</evidence>
<sequence length="652" mass="69684">MDTASPHTRMSVLGVLVVACFVALFARLWYLQVMESPELVPRASAQSQRTLAIEAPRGRILDAKGRVLVDNRTSLVVSVDRNIFAKINDKDAFASDLAEVFTKFGTPTKTSSVQRRIAASQYDQLHPVPVASDVSPEVMVFLSEHSEEFPGVSVNRETMRVYPYGMAAANVLGYVGRISPEALKTLEAGIDPDTGVAKEYNSDSFIGLAGIEATYEKDLRGVPGVETIEVDSKNRPVGRVGYQAPRPGSDVHLHIDIEVQKRAEQALVDKLDVLRGTPQRDGVIRKAPAGSVVALSPTDGGVIALATYPTFDPGEFSGGISQERYNELLDQNGVSALVDRSISGQYAPGSTFKLVTATAAISRGLINGNTYYNDQGVYEVGDPPRPFSNAGGVKNGGIALPQALIVSSDVYFYWLGDRMDGTTFIQDSAEAYGFDQRTGIDLPNESAGYVWTAAEKKALHQKYPNAYPDGEWFTGDNVQLAVGQYVITATPIQIARAYATLANGGTVYEPHVAWRVLRAGSLPTDAGGILRTIEPVVTGTIDLPPAVRDPILAGFSGVTTGLGTATSAFIGFDQTNFRIAGKTGTAQVDGKADTSLFASFAPVDNPRYAVAAVMEESGFGAEASGEVVRHVYEILADRPLTAVSSATQGTRD</sequence>
<dbReference type="GO" id="GO:0009002">
    <property type="term" value="F:serine-type D-Ala-D-Ala carboxypeptidase activity"/>
    <property type="evidence" value="ECO:0007669"/>
    <property type="project" value="InterPro"/>
</dbReference>
<evidence type="ECO:0000256" key="9">
    <source>
        <dbReference type="ARBA" id="ARBA00022984"/>
    </source>
</evidence>
<dbReference type="Pfam" id="PF03717">
    <property type="entry name" value="PBP_dimer"/>
    <property type="match status" value="1"/>
</dbReference>
<evidence type="ECO:0000256" key="6">
    <source>
        <dbReference type="ARBA" id="ARBA00022692"/>
    </source>
</evidence>
<dbReference type="NCBIfam" id="TIGR03423">
    <property type="entry name" value="pbp2_mrdA"/>
    <property type="match status" value="1"/>
</dbReference>
<dbReference type="GO" id="GO:0009252">
    <property type="term" value="P:peptidoglycan biosynthetic process"/>
    <property type="evidence" value="ECO:0007669"/>
    <property type="project" value="UniProtKB-KW"/>
</dbReference>